<evidence type="ECO:0000313" key="3">
    <source>
        <dbReference type="Proteomes" id="UP000326041"/>
    </source>
</evidence>
<evidence type="ECO:0000313" key="2">
    <source>
        <dbReference type="EMBL" id="QEV09125.1"/>
    </source>
</evidence>
<accession>A0ABX6B208</accession>
<evidence type="ECO:0000256" key="1">
    <source>
        <dbReference type="SAM" id="MobiDB-lite"/>
    </source>
</evidence>
<protein>
    <submittedName>
        <fullName evidence="2">Uncharacterized protein</fullName>
    </submittedName>
</protein>
<gene>
    <name evidence="2" type="ORF">CP972_29045</name>
</gene>
<keyword evidence="3" id="KW-1185">Reference proteome</keyword>
<feature type="compositionally biased region" description="Basic and acidic residues" evidence="1">
    <location>
        <begin position="1"/>
        <end position="24"/>
    </location>
</feature>
<organism evidence="2 3">
    <name type="scientific">Streptomyces prasinus</name>
    <dbReference type="NCBI Taxonomy" id="67345"/>
    <lineage>
        <taxon>Bacteria</taxon>
        <taxon>Bacillati</taxon>
        <taxon>Actinomycetota</taxon>
        <taxon>Actinomycetes</taxon>
        <taxon>Kitasatosporales</taxon>
        <taxon>Streptomycetaceae</taxon>
        <taxon>Streptomyces</taxon>
    </lineage>
</organism>
<sequence length="62" mass="6763">MREGTVKEHRAEPTRPSHAAERGPVDGAAVPAETRSVRIRSPRMLAARHAGPPCRKHGHPPQ</sequence>
<proteinExistence type="predicted"/>
<dbReference type="EMBL" id="CP023697">
    <property type="protein sequence ID" value="QEV09125.1"/>
    <property type="molecule type" value="Genomic_DNA"/>
</dbReference>
<reference evidence="2 3" key="1">
    <citation type="submission" date="2017-09" db="EMBL/GenBank/DDBJ databases">
        <authorList>
            <person name="Lee N."/>
            <person name="Cho B.-K."/>
        </authorList>
    </citation>
    <scope>NUCLEOTIDE SEQUENCE [LARGE SCALE GENOMIC DNA]</scope>
    <source>
        <strain evidence="2 3">ATCC 13879</strain>
    </source>
</reference>
<feature type="region of interest" description="Disordered" evidence="1">
    <location>
        <begin position="1"/>
        <end position="62"/>
    </location>
</feature>
<name>A0ABX6B208_9ACTN</name>
<dbReference type="Proteomes" id="UP000326041">
    <property type="component" value="Chromosome"/>
</dbReference>